<evidence type="ECO:0000259" key="7">
    <source>
        <dbReference type="PROSITE" id="PS50112"/>
    </source>
</evidence>
<keyword evidence="4" id="KW-0175">Coiled coil</keyword>
<dbReference type="Gene3D" id="1.10.287.950">
    <property type="entry name" value="Methyl-accepting chemotaxis protein"/>
    <property type="match status" value="1"/>
</dbReference>
<dbReference type="Pfam" id="PF08447">
    <property type="entry name" value="PAS_3"/>
    <property type="match status" value="1"/>
</dbReference>
<accession>A0A7T4AAM4</accession>
<evidence type="ECO:0000259" key="6">
    <source>
        <dbReference type="PROSITE" id="PS50111"/>
    </source>
</evidence>
<reference evidence="8 9" key="1">
    <citation type="submission" date="2020-12" db="EMBL/GenBank/DDBJ databases">
        <title>FDA dAtabase for Regulatory Grade micrObial Sequences (FDA-ARGOS): Supporting development and validation of Infectious Disease Dx tests.</title>
        <authorList>
            <person name="Sproer C."/>
            <person name="Gronow S."/>
            <person name="Severitt S."/>
            <person name="Schroder I."/>
            <person name="Tallon L."/>
            <person name="Sadzewicz L."/>
            <person name="Zhao X."/>
            <person name="Boylan J."/>
            <person name="Ott S."/>
            <person name="Bowen H."/>
            <person name="Vavikolanu K."/>
            <person name="Mehta A."/>
            <person name="Aluvathingal J."/>
            <person name="Nadendla S."/>
            <person name="Lowell S."/>
            <person name="Myers T."/>
            <person name="Yan Y."/>
            <person name="Sichtig H."/>
        </authorList>
    </citation>
    <scope>NUCLEOTIDE SEQUENCE [LARGE SCALE GENOMIC DNA]</scope>
    <source>
        <strain evidence="8 9">FDAARGOS_986</strain>
    </source>
</reference>
<dbReference type="PANTHER" id="PTHR32089:SF52">
    <property type="entry name" value="CHEMOTAXIS SIGNAL TRANSDUCTION SYSTEM METHYL ACCEPTING SENSORY TRANSDUCER WITH PAS SENSORY DOMAIN"/>
    <property type="match status" value="1"/>
</dbReference>
<evidence type="ECO:0000256" key="4">
    <source>
        <dbReference type="SAM" id="Coils"/>
    </source>
</evidence>
<evidence type="ECO:0000256" key="1">
    <source>
        <dbReference type="ARBA" id="ARBA00004370"/>
    </source>
</evidence>
<dbReference type="CDD" id="cd11386">
    <property type="entry name" value="MCP_signal"/>
    <property type="match status" value="1"/>
</dbReference>
<evidence type="ECO:0000256" key="2">
    <source>
        <dbReference type="ARBA" id="ARBA00023224"/>
    </source>
</evidence>
<evidence type="ECO:0000256" key="3">
    <source>
        <dbReference type="PROSITE-ProRule" id="PRU00284"/>
    </source>
</evidence>
<dbReference type="SUPFAM" id="SSF58104">
    <property type="entry name" value="Methyl-accepting chemotaxis protein (MCP) signaling domain"/>
    <property type="match status" value="1"/>
</dbReference>
<dbReference type="NCBIfam" id="TIGR00229">
    <property type="entry name" value="sensory_box"/>
    <property type="match status" value="1"/>
</dbReference>
<dbReference type="GeneID" id="69550075"/>
<feature type="domain" description="Methyl-accepting transducer" evidence="6">
    <location>
        <begin position="246"/>
        <end position="482"/>
    </location>
</feature>
<dbReference type="SUPFAM" id="SSF55785">
    <property type="entry name" value="PYP-like sensor domain (PAS domain)"/>
    <property type="match status" value="1"/>
</dbReference>
<evidence type="ECO:0000313" key="8">
    <source>
        <dbReference type="EMBL" id="QQB20395.1"/>
    </source>
</evidence>
<dbReference type="Gene3D" id="3.30.450.20">
    <property type="entry name" value="PAS domain"/>
    <property type="match status" value="1"/>
</dbReference>
<comment type="subcellular location">
    <subcellularLocation>
        <location evidence="1">Membrane</location>
    </subcellularLocation>
</comment>
<dbReference type="EMBL" id="CP066092">
    <property type="protein sequence ID" value="QQB20395.1"/>
    <property type="molecule type" value="Genomic_DNA"/>
</dbReference>
<dbReference type="CDD" id="cd00130">
    <property type="entry name" value="PAS"/>
    <property type="match status" value="1"/>
</dbReference>
<dbReference type="Proteomes" id="UP000595481">
    <property type="component" value="Chromosome"/>
</dbReference>
<feature type="domain" description="PAS" evidence="7">
    <location>
        <begin position="26"/>
        <end position="61"/>
    </location>
</feature>
<dbReference type="PANTHER" id="PTHR32089">
    <property type="entry name" value="METHYL-ACCEPTING CHEMOTAXIS PROTEIN MCPB"/>
    <property type="match status" value="1"/>
</dbReference>
<keyword evidence="9" id="KW-1185">Reference proteome</keyword>
<keyword evidence="5" id="KW-0472">Membrane</keyword>
<sequence length="517" mass="56920">MDSRALHTQDNEVELTDDTQLVSTTDLKGDITYANPAFCQVAGYRLEEMIGQHHNLVRHPDMPKAAFADLWAHLQAGKPWRGLVKNRCKDGRYYWVDAYVTPIYEGGQISGYQSVRCRPAPEHKARADKMYKVLRARESGSAIRFGQNLLTPTMFSIPLLLVCAAMALWLLPPIQALLVIAPLLAVLWLNRHPLFLTPRYLQRLEQDYDSISRLIFSGDAPHSIADFHIKLGQARIRTVLGRVDDATGSLNSMANDLQGSASLASKDISSQDTQIQQIATAVTQMASAAEEINRNIQDSNQQIEEARHHCTTTNKQLCEAGEEIATLATQAEQAFQSAVELASESERIGSIMTEIRGIADQTNLLALNASIEAARAGEQGRGFAVVADEVRNLSTRTHKATEQIQSSIGHIQHTLGGWKEMMHLNVTRTNACLATTRASTGNLNQVVVEIDKVSDFSNQISAAATQQQAVIEEISRNINLISSLSHDNSLKIDKVSETSASLLNKASQLKDLSRTFG</sequence>
<organism evidence="8 9">
    <name type="scientific">Aeromonas jandaei</name>
    <dbReference type="NCBI Taxonomy" id="650"/>
    <lineage>
        <taxon>Bacteria</taxon>
        <taxon>Pseudomonadati</taxon>
        <taxon>Pseudomonadota</taxon>
        <taxon>Gammaproteobacteria</taxon>
        <taxon>Aeromonadales</taxon>
        <taxon>Aeromonadaceae</taxon>
        <taxon>Aeromonas</taxon>
    </lineage>
</organism>
<dbReference type="InterPro" id="IPR000014">
    <property type="entry name" value="PAS"/>
</dbReference>
<dbReference type="Pfam" id="PF00015">
    <property type="entry name" value="MCPsignal"/>
    <property type="match status" value="1"/>
</dbReference>
<dbReference type="RefSeq" id="WP_042029990.1">
    <property type="nucleotide sequence ID" value="NZ_CAWMFX010000010.1"/>
</dbReference>
<evidence type="ECO:0000313" key="9">
    <source>
        <dbReference type="Proteomes" id="UP000595481"/>
    </source>
</evidence>
<evidence type="ECO:0000256" key="5">
    <source>
        <dbReference type="SAM" id="Phobius"/>
    </source>
</evidence>
<dbReference type="InterPro" id="IPR035965">
    <property type="entry name" value="PAS-like_dom_sf"/>
</dbReference>
<feature type="coiled-coil region" evidence="4">
    <location>
        <begin position="282"/>
        <end position="309"/>
    </location>
</feature>
<dbReference type="SMART" id="SM00091">
    <property type="entry name" value="PAS"/>
    <property type="match status" value="1"/>
</dbReference>
<gene>
    <name evidence="8" type="ORF">I6H43_02285</name>
</gene>
<dbReference type="PROSITE" id="PS50112">
    <property type="entry name" value="PAS"/>
    <property type="match status" value="1"/>
</dbReference>
<keyword evidence="5" id="KW-0812">Transmembrane</keyword>
<dbReference type="PROSITE" id="PS50111">
    <property type="entry name" value="CHEMOTAXIS_TRANSDUC_2"/>
    <property type="match status" value="1"/>
</dbReference>
<keyword evidence="2 3" id="KW-0807">Transducer</keyword>
<dbReference type="InterPro" id="IPR013655">
    <property type="entry name" value="PAS_fold_3"/>
</dbReference>
<name>A0A7T4AAM4_AERJA</name>
<keyword evidence="5" id="KW-1133">Transmembrane helix</keyword>
<dbReference type="SMART" id="SM00283">
    <property type="entry name" value="MA"/>
    <property type="match status" value="1"/>
</dbReference>
<protein>
    <submittedName>
        <fullName evidence="8">Methyl-accepting chemotaxis protein</fullName>
    </submittedName>
</protein>
<feature type="transmembrane region" description="Helical" evidence="5">
    <location>
        <begin position="174"/>
        <end position="190"/>
    </location>
</feature>
<dbReference type="InterPro" id="IPR004089">
    <property type="entry name" value="MCPsignal_dom"/>
</dbReference>
<proteinExistence type="predicted"/>